<dbReference type="AlphaFoldDB" id="A0A073K8T5"/>
<keyword evidence="12" id="KW-0902">Two-component regulatory system</keyword>
<name>A0A073K8T5_9BACI</name>
<keyword evidence="11 14" id="KW-1133">Transmembrane helix</keyword>
<evidence type="ECO:0000259" key="16">
    <source>
        <dbReference type="PROSITE" id="PS50885"/>
    </source>
</evidence>
<dbReference type="PRINTS" id="PR00344">
    <property type="entry name" value="BCTRLSENSOR"/>
</dbReference>
<evidence type="ECO:0000313" key="18">
    <source>
        <dbReference type="Proteomes" id="UP000027822"/>
    </source>
</evidence>
<dbReference type="InterPro" id="IPR003594">
    <property type="entry name" value="HATPase_dom"/>
</dbReference>
<dbReference type="OrthoDB" id="9762826at2"/>
<dbReference type="RefSeq" id="WP_034640348.1">
    <property type="nucleotide sequence ID" value="NZ_CBCSJC010000017.1"/>
</dbReference>
<keyword evidence="18" id="KW-1185">Reference proteome</keyword>
<feature type="domain" description="Histidine kinase" evidence="15">
    <location>
        <begin position="408"/>
        <end position="621"/>
    </location>
</feature>
<evidence type="ECO:0000256" key="13">
    <source>
        <dbReference type="ARBA" id="ARBA00023136"/>
    </source>
</evidence>
<dbReference type="InterPro" id="IPR036890">
    <property type="entry name" value="HATPase_C_sf"/>
</dbReference>
<dbReference type="PROSITE" id="PS50109">
    <property type="entry name" value="HIS_KIN"/>
    <property type="match status" value="1"/>
</dbReference>
<feature type="domain" description="HAMP" evidence="16">
    <location>
        <begin position="334"/>
        <end position="386"/>
    </location>
</feature>
<keyword evidence="13 14" id="KW-0472">Membrane</keyword>
<evidence type="ECO:0000256" key="7">
    <source>
        <dbReference type="ARBA" id="ARBA00022692"/>
    </source>
</evidence>
<dbReference type="SMART" id="SM00388">
    <property type="entry name" value="HisKA"/>
    <property type="match status" value="1"/>
</dbReference>
<dbReference type="InterPro" id="IPR003661">
    <property type="entry name" value="HisK_dim/P_dom"/>
</dbReference>
<proteinExistence type="predicted"/>
<dbReference type="Proteomes" id="UP000027822">
    <property type="component" value="Unassembled WGS sequence"/>
</dbReference>
<keyword evidence="5" id="KW-0597">Phosphoprotein</keyword>
<organism evidence="17 18">
    <name type="scientific">Bacillus manliponensis</name>
    <dbReference type="NCBI Taxonomy" id="574376"/>
    <lineage>
        <taxon>Bacteria</taxon>
        <taxon>Bacillati</taxon>
        <taxon>Bacillota</taxon>
        <taxon>Bacilli</taxon>
        <taxon>Bacillales</taxon>
        <taxon>Bacillaceae</taxon>
        <taxon>Bacillus</taxon>
        <taxon>Bacillus cereus group</taxon>
    </lineage>
</organism>
<dbReference type="CDD" id="cd00082">
    <property type="entry name" value="HisKA"/>
    <property type="match status" value="1"/>
</dbReference>
<dbReference type="GO" id="GO:0005886">
    <property type="term" value="C:plasma membrane"/>
    <property type="evidence" value="ECO:0007669"/>
    <property type="project" value="UniProtKB-SubCell"/>
</dbReference>
<dbReference type="InterPro" id="IPR004358">
    <property type="entry name" value="Sig_transdc_His_kin-like_C"/>
</dbReference>
<evidence type="ECO:0000256" key="14">
    <source>
        <dbReference type="SAM" id="Phobius"/>
    </source>
</evidence>
<dbReference type="FunFam" id="3.30.565.10:FF:000006">
    <property type="entry name" value="Sensor histidine kinase WalK"/>
    <property type="match status" value="1"/>
</dbReference>
<feature type="transmembrane region" description="Helical" evidence="14">
    <location>
        <begin position="9"/>
        <end position="31"/>
    </location>
</feature>
<keyword evidence="7 14" id="KW-0812">Transmembrane</keyword>
<comment type="caution">
    <text evidence="17">The sequence shown here is derived from an EMBL/GenBank/DDBJ whole genome shotgun (WGS) entry which is preliminary data.</text>
</comment>
<evidence type="ECO:0000256" key="5">
    <source>
        <dbReference type="ARBA" id="ARBA00022553"/>
    </source>
</evidence>
<comment type="subcellular location">
    <subcellularLocation>
        <location evidence="2">Cell membrane</location>
        <topology evidence="2">Multi-pass membrane protein</topology>
    </subcellularLocation>
</comment>
<dbReference type="PANTHER" id="PTHR45528:SF1">
    <property type="entry name" value="SENSOR HISTIDINE KINASE CPXA"/>
    <property type="match status" value="1"/>
</dbReference>
<dbReference type="EC" id="2.7.13.3" evidence="3"/>
<dbReference type="eggNOG" id="COG5002">
    <property type="taxonomic scope" value="Bacteria"/>
</dbReference>
<dbReference type="STRING" id="574376.BAMA_04110"/>
<dbReference type="FunFam" id="1.10.287.130:FF:000001">
    <property type="entry name" value="Two-component sensor histidine kinase"/>
    <property type="match status" value="1"/>
</dbReference>
<evidence type="ECO:0000256" key="1">
    <source>
        <dbReference type="ARBA" id="ARBA00000085"/>
    </source>
</evidence>
<dbReference type="InterPro" id="IPR036097">
    <property type="entry name" value="HisK_dim/P_sf"/>
</dbReference>
<comment type="catalytic activity">
    <reaction evidence="1">
        <text>ATP + protein L-histidine = ADP + protein N-phospho-L-histidine.</text>
        <dbReference type="EC" id="2.7.13.3"/>
    </reaction>
</comment>
<dbReference type="Gene3D" id="6.10.340.10">
    <property type="match status" value="1"/>
</dbReference>
<keyword evidence="10" id="KW-0067">ATP-binding</keyword>
<keyword evidence="6" id="KW-0808">Transferase</keyword>
<reference evidence="17 18" key="1">
    <citation type="submission" date="2014-06" db="EMBL/GenBank/DDBJ databases">
        <title>Draft genome sequence of Bacillus manliponensis JCM 15802 (MCCC 1A00708).</title>
        <authorList>
            <person name="Lai Q."/>
            <person name="Liu Y."/>
            <person name="Shao Z."/>
        </authorList>
    </citation>
    <scope>NUCLEOTIDE SEQUENCE [LARGE SCALE GENOMIC DNA]</scope>
    <source>
        <strain evidence="17 18">JCM 15802</strain>
    </source>
</reference>
<dbReference type="SUPFAM" id="SSF55874">
    <property type="entry name" value="ATPase domain of HSP90 chaperone/DNA topoisomerase II/histidine kinase"/>
    <property type="match status" value="1"/>
</dbReference>
<dbReference type="GO" id="GO:0005524">
    <property type="term" value="F:ATP binding"/>
    <property type="evidence" value="ECO:0007669"/>
    <property type="project" value="UniProtKB-KW"/>
</dbReference>
<gene>
    <name evidence="17" type="ORF">BAMA_04110</name>
</gene>
<dbReference type="SMART" id="SM00304">
    <property type="entry name" value="HAMP"/>
    <property type="match status" value="1"/>
</dbReference>
<dbReference type="Pfam" id="PF00512">
    <property type="entry name" value="HisKA"/>
    <property type="match status" value="1"/>
</dbReference>
<dbReference type="PANTHER" id="PTHR45528">
    <property type="entry name" value="SENSOR HISTIDINE KINASE CPXA"/>
    <property type="match status" value="1"/>
</dbReference>
<keyword evidence="4" id="KW-1003">Cell membrane</keyword>
<dbReference type="Pfam" id="PF00672">
    <property type="entry name" value="HAMP"/>
    <property type="match status" value="1"/>
</dbReference>
<evidence type="ECO:0000256" key="12">
    <source>
        <dbReference type="ARBA" id="ARBA00023012"/>
    </source>
</evidence>
<evidence type="ECO:0000313" key="17">
    <source>
        <dbReference type="EMBL" id="KEK18698.1"/>
    </source>
</evidence>
<dbReference type="GO" id="GO:0000155">
    <property type="term" value="F:phosphorelay sensor kinase activity"/>
    <property type="evidence" value="ECO:0007669"/>
    <property type="project" value="InterPro"/>
</dbReference>
<dbReference type="Gene3D" id="1.10.287.130">
    <property type="match status" value="1"/>
</dbReference>
<keyword evidence="8" id="KW-0547">Nucleotide-binding</keyword>
<feature type="transmembrane region" description="Helical" evidence="14">
    <location>
        <begin position="313"/>
        <end position="332"/>
    </location>
</feature>
<dbReference type="SUPFAM" id="SSF47384">
    <property type="entry name" value="Homodimeric domain of signal transducing histidine kinase"/>
    <property type="match status" value="1"/>
</dbReference>
<dbReference type="Gene3D" id="3.30.565.10">
    <property type="entry name" value="Histidine kinase-like ATPase, C-terminal domain"/>
    <property type="match status" value="1"/>
</dbReference>
<keyword evidence="9" id="KW-0418">Kinase</keyword>
<dbReference type="SMART" id="SM00387">
    <property type="entry name" value="HATPase_c"/>
    <property type="match status" value="1"/>
</dbReference>
<dbReference type="InterPro" id="IPR050398">
    <property type="entry name" value="HssS/ArlS-like"/>
</dbReference>
<sequence length="623" mass="72548">MRKRIVYKLFFMTFVLCCIVIATFIGGQYYFFKYIYIDKEKDRIHEQLEQYYTTYMKNPTNEHKLQNMESSYFETDGVMITTLDDLGTITKLPSGNFYIDIVNQNGVQTEVIRHQNGVLYTDTEPTTDELKTSRINLNNLVNAGKHTDSNFSIMLHSLKNEITNSINFHFVSKDEHLNTLVPYSIRIGEYEGAFTIPYYDKIPRNPFRHEKFYGGYILDGIVKDIKIPNYDEIQPVYSNETFADRILQFQADLLMERIEVHEDKWHERELNINGIQYMESVRPIIKDGEITNFIYSLSSLHPLTKATDAMKGYYWYLIVLVLILTVIICLYYSRTITKPLLKINDATQKITDFQFDEKLSVTSKDELGVLASNINELSERMEGYIEKLKQDIEKEKKLEQVRKDFISGVSHELKTPLSVMQISASMLQDGIAPEKNEYYWNAIETEIEKMNVLVSEMLNLAKYESDTYQIEMEEVDISGVIENIHKKLQFQIEEKDLYVSLHVENITAVGKTHLLEQVVTNLFTNAIRYTDSKQRIIIHVKKEDNLVYVGIENKGAHLPDESLEKIWDQFYRIDASRKRVNGGTGLGLPIVKRILQLHGAQYGAKNTSDGVLFYFYLNEYKSE</sequence>
<protein>
    <recommendedName>
        <fullName evidence="3">histidine kinase</fullName>
        <ecNumber evidence="3">2.7.13.3</ecNumber>
    </recommendedName>
</protein>
<accession>A0A073K8T5</accession>
<dbReference type="SUPFAM" id="SSF158472">
    <property type="entry name" value="HAMP domain-like"/>
    <property type="match status" value="1"/>
</dbReference>
<evidence type="ECO:0000256" key="9">
    <source>
        <dbReference type="ARBA" id="ARBA00022777"/>
    </source>
</evidence>
<evidence type="ECO:0000256" key="3">
    <source>
        <dbReference type="ARBA" id="ARBA00012438"/>
    </source>
</evidence>
<evidence type="ECO:0000259" key="15">
    <source>
        <dbReference type="PROSITE" id="PS50109"/>
    </source>
</evidence>
<evidence type="ECO:0000256" key="10">
    <source>
        <dbReference type="ARBA" id="ARBA00022840"/>
    </source>
</evidence>
<dbReference type="InterPro" id="IPR003660">
    <property type="entry name" value="HAMP_dom"/>
</dbReference>
<evidence type="ECO:0000256" key="6">
    <source>
        <dbReference type="ARBA" id="ARBA00022679"/>
    </source>
</evidence>
<dbReference type="CDD" id="cd06225">
    <property type="entry name" value="HAMP"/>
    <property type="match status" value="1"/>
</dbReference>
<dbReference type="InterPro" id="IPR005467">
    <property type="entry name" value="His_kinase_dom"/>
</dbReference>
<evidence type="ECO:0000256" key="11">
    <source>
        <dbReference type="ARBA" id="ARBA00022989"/>
    </source>
</evidence>
<dbReference type="EMBL" id="JOTN01000012">
    <property type="protein sequence ID" value="KEK18698.1"/>
    <property type="molecule type" value="Genomic_DNA"/>
</dbReference>
<evidence type="ECO:0000256" key="4">
    <source>
        <dbReference type="ARBA" id="ARBA00022475"/>
    </source>
</evidence>
<dbReference type="Pfam" id="PF02518">
    <property type="entry name" value="HATPase_c"/>
    <property type="match status" value="1"/>
</dbReference>
<evidence type="ECO:0000256" key="8">
    <source>
        <dbReference type="ARBA" id="ARBA00022741"/>
    </source>
</evidence>
<evidence type="ECO:0000256" key="2">
    <source>
        <dbReference type="ARBA" id="ARBA00004651"/>
    </source>
</evidence>
<dbReference type="PROSITE" id="PS50885">
    <property type="entry name" value="HAMP"/>
    <property type="match status" value="1"/>
</dbReference>